<dbReference type="EMBL" id="FNGY01000006">
    <property type="protein sequence ID" value="SDN15337.1"/>
    <property type="molecule type" value="Genomic_DNA"/>
</dbReference>
<keyword evidence="2" id="KW-1185">Reference proteome</keyword>
<gene>
    <name evidence="1" type="ORF">SAMN05421820_106320</name>
</gene>
<evidence type="ECO:0000313" key="1">
    <source>
        <dbReference type="EMBL" id="SDN15337.1"/>
    </source>
</evidence>
<proteinExistence type="predicted"/>
<accession>A0A1G9Z2B1</accession>
<dbReference type="Proteomes" id="UP000183200">
    <property type="component" value="Unassembled WGS sequence"/>
</dbReference>
<reference evidence="2" key="1">
    <citation type="submission" date="2016-10" db="EMBL/GenBank/DDBJ databases">
        <authorList>
            <person name="Varghese N."/>
            <person name="Submissions S."/>
        </authorList>
    </citation>
    <scope>NUCLEOTIDE SEQUENCE [LARGE SCALE GENOMIC DNA]</scope>
    <source>
        <strain evidence="2">DSM 19110</strain>
    </source>
</reference>
<sequence length="212" mass="23093">MLFLFLPITKGTWKQALAGVHELQQQTLQVSDPGPDLRASTGVHFFLFYALPANTRPPIHVTSFQTEQNKDLLVVQAIYDADFAPYIGSFVQQPEIAKGLNLIVKLLDESNIPGIDPDGPNSANFIKKNGGVVANPDAFNCLLMKYNFANPVVPGVAYVDPKAIKNPIFGATFPGLTVGKILQYYPNANQLWPSPPATNVVFGKSVQPQCNP</sequence>
<evidence type="ECO:0000313" key="2">
    <source>
        <dbReference type="Proteomes" id="UP000183200"/>
    </source>
</evidence>
<dbReference type="AlphaFoldDB" id="A0A1G9Z2B1"/>
<name>A0A1G9Z2B1_9SPHI</name>
<protein>
    <submittedName>
        <fullName evidence="1">Uncharacterized protein</fullName>
    </submittedName>
</protein>
<organism evidence="1 2">
    <name type="scientific">Pedobacter steynii</name>
    <dbReference type="NCBI Taxonomy" id="430522"/>
    <lineage>
        <taxon>Bacteria</taxon>
        <taxon>Pseudomonadati</taxon>
        <taxon>Bacteroidota</taxon>
        <taxon>Sphingobacteriia</taxon>
        <taxon>Sphingobacteriales</taxon>
        <taxon>Sphingobacteriaceae</taxon>
        <taxon>Pedobacter</taxon>
    </lineage>
</organism>